<keyword evidence="10" id="KW-0645">Protease</keyword>
<evidence type="ECO:0000256" key="5">
    <source>
        <dbReference type="ARBA" id="ARBA00023186"/>
    </source>
</evidence>
<dbReference type="SMART" id="SM01086">
    <property type="entry name" value="ClpB_D2-small"/>
    <property type="match status" value="1"/>
</dbReference>
<accession>A0A098R0N2</accession>
<comment type="subunit">
    <text evidence="6">A double ring-shaped homohexamer of HslV is capped on each side by a ring-shaped HslU homohexamer. The assembly of the HslU/HslV complex is dependent on binding of ATP.</text>
</comment>
<feature type="binding site" evidence="6">
    <location>
        <begin position="64"/>
        <end position="69"/>
    </location>
    <ligand>
        <name>ATP</name>
        <dbReference type="ChEBI" id="CHEBI:30616"/>
    </ligand>
</feature>
<evidence type="ECO:0000256" key="3">
    <source>
        <dbReference type="ARBA" id="ARBA00022741"/>
    </source>
</evidence>
<evidence type="ECO:0000259" key="9">
    <source>
        <dbReference type="SMART" id="SM01086"/>
    </source>
</evidence>
<comment type="similarity">
    <text evidence="1 6">Belongs to the ClpX chaperone family. HslU subfamily.</text>
</comment>
<feature type="compositionally biased region" description="Polar residues" evidence="7">
    <location>
        <begin position="143"/>
        <end position="152"/>
    </location>
</feature>
<dbReference type="GO" id="GO:0009376">
    <property type="term" value="C:HslUV protease complex"/>
    <property type="evidence" value="ECO:0007669"/>
    <property type="project" value="UniProtKB-UniRule"/>
</dbReference>
<feature type="domain" description="AAA+ ATPase" evidence="8">
    <location>
        <begin position="53"/>
        <end position="378"/>
    </location>
</feature>
<feature type="binding site" evidence="6">
    <location>
        <position position="302"/>
    </location>
    <ligand>
        <name>ATP</name>
        <dbReference type="ChEBI" id="CHEBI:30616"/>
    </ligand>
</feature>
<dbReference type="GO" id="GO:0043335">
    <property type="term" value="P:protein unfolding"/>
    <property type="evidence" value="ECO:0007669"/>
    <property type="project" value="UniProtKB-UniRule"/>
</dbReference>
<keyword evidence="11" id="KW-1185">Reference proteome</keyword>
<feature type="compositionally biased region" description="Basic and acidic residues" evidence="7">
    <location>
        <begin position="194"/>
        <end position="208"/>
    </location>
</feature>
<dbReference type="EMBL" id="JNUP01000023">
    <property type="protein sequence ID" value="KGE73519.1"/>
    <property type="molecule type" value="Genomic_DNA"/>
</dbReference>
<dbReference type="GO" id="GO:0008233">
    <property type="term" value="F:peptidase activity"/>
    <property type="evidence" value="ECO:0007669"/>
    <property type="project" value="UniProtKB-KW"/>
</dbReference>
<feature type="region of interest" description="Disordered" evidence="7">
    <location>
        <begin position="141"/>
        <end position="208"/>
    </location>
</feature>
<keyword evidence="4 6" id="KW-0067">ATP-binding</keyword>
<dbReference type="GO" id="GO:0036402">
    <property type="term" value="F:proteasome-activating activity"/>
    <property type="evidence" value="ECO:0007669"/>
    <property type="project" value="UniProtKB-UniRule"/>
</dbReference>
<dbReference type="GO" id="GO:0005524">
    <property type="term" value="F:ATP binding"/>
    <property type="evidence" value="ECO:0007669"/>
    <property type="project" value="UniProtKB-UniRule"/>
</dbReference>
<feature type="domain" description="Clp ATPase C-terminal" evidence="9">
    <location>
        <begin position="381"/>
        <end position="475"/>
    </location>
</feature>
<comment type="function">
    <text evidence="6">ATPase subunit of a proteasome-like degradation complex; this subunit has chaperone activity. The binding of ATP and its subsequent hydrolysis by HslU are essential for unfolding of protein substrates subsequently hydrolyzed by HslV. HslU recognizes the N-terminal part of its protein substrates and unfolds these before they are guided to HslV for hydrolysis.</text>
</comment>
<dbReference type="SUPFAM" id="SSF52540">
    <property type="entry name" value="P-loop containing nucleoside triphosphate hydrolases"/>
    <property type="match status" value="1"/>
</dbReference>
<dbReference type="STRING" id="1480694.DC28_02305"/>
<keyword evidence="5 6" id="KW-0143">Chaperone</keyword>
<protein>
    <recommendedName>
        <fullName evidence="6">ATP-dependent protease ATPase subunit HslU</fullName>
    </recommendedName>
    <alternativeName>
        <fullName evidence="6">Unfoldase HslU</fullName>
    </alternativeName>
</protein>
<dbReference type="GO" id="GO:0016887">
    <property type="term" value="F:ATP hydrolysis activity"/>
    <property type="evidence" value="ECO:0007669"/>
    <property type="project" value="InterPro"/>
</dbReference>
<feature type="binding site" evidence="6">
    <location>
        <position position="367"/>
    </location>
    <ligand>
        <name>ATP</name>
        <dbReference type="ChEBI" id="CHEBI:30616"/>
    </ligand>
</feature>
<keyword evidence="10" id="KW-0378">Hydrolase</keyword>
<gene>
    <name evidence="6" type="primary">hslU</name>
    <name evidence="10" type="ORF">DC28_02305</name>
</gene>
<comment type="caution">
    <text evidence="10">The sequence shown here is derived from an EMBL/GenBank/DDBJ whole genome shotgun (WGS) entry which is preliminary data.</text>
</comment>
<organism evidence="10 11">
    <name type="scientific">Spirochaeta lutea</name>
    <dbReference type="NCBI Taxonomy" id="1480694"/>
    <lineage>
        <taxon>Bacteria</taxon>
        <taxon>Pseudomonadati</taxon>
        <taxon>Spirochaetota</taxon>
        <taxon>Spirochaetia</taxon>
        <taxon>Spirochaetales</taxon>
        <taxon>Spirochaetaceae</taxon>
        <taxon>Spirochaeta</taxon>
    </lineage>
</organism>
<reference evidence="10 11" key="1">
    <citation type="submission" date="2014-05" db="EMBL/GenBank/DDBJ databases">
        <title>De novo Genome Sequence of Spirocheata sp.</title>
        <authorList>
            <person name="Shivani Y."/>
            <person name="Subhash Y."/>
            <person name="Tushar L."/>
            <person name="Sasikala C."/>
            <person name="Ramana C.V."/>
        </authorList>
    </citation>
    <scope>NUCLEOTIDE SEQUENCE [LARGE SCALE GENOMIC DNA]</scope>
    <source>
        <strain evidence="10 11">JC230</strain>
    </source>
</reference>
<dbReference type="RefSeq" id="WP_037545322.1">
    <property type="nucleotide sequence ID" value="NZ_JNUP01000023.1"/>
</dbReference>
<dbReference type="NCBIfam" id="TIGR00390">
    <property type="entry name" value="hslU"/>
    <property type="match status" value="1"/>
</dbReference>
<dbReference type="PANTHER" id="PTHR48102:SF3">
    <property type="entry name" value="ATP-DEPENDENT PROTEASE ATPASE SUBUNIT HSLU"/>
    <property type="match status" value="1"/>
</dbReference>
<dbReference type="FunFam" id="3.40.50.300:FF:000220">
    <property type="entry name" value="ATP-dependent protease ATPase subunit HslU"/>
    <property type="match status" value="1"/>
</dbReference>
<dbReference type="Gene3D" id="3.40.50.300">
    <property type="entry name" value="P-loop containing nucleotide triphosphate hydrolases"/>
    <property type="match status" value="2"/>
</dbReference>
<dbReference type="eggNOG" id="COG1220">
    <property type="taxonomic scope" value="Bacteria"/>
</dbReference>
<dbReference type="AlphaFoldDB" id="A0A098R0N2"/>
<comment type="subcellular location">
    <subcellularLocation>
        <location evidence="6">Cytoplasm</location>
    </subcellularLocation>
</comment>
<name>A0A098R0N2_9SPIO</name>
<proteinExistence type="inferred from homology"/>
<evidence type="ECO:0000256" key="6">
    <source>
        <dbReference type="HAMAP-Rule" id="MF_00249"/>
    </source>
</evidence>
<dbReference type="InterPro" id="IPR050052">
    <property type="entry name" value="ATP-dep_Clp_protease_ClpX"/>
</dbReference>
<dbReference type="CDD" id="cd19498">
    <property type="entry name" value="RecA-like_HslU"/>
    <property type="match status" value="1"/>
</dbReference>
<dbReference type="HAMAP" id="MF_00249">
    <property type="entry name" value="HslU"/>
    <property type="match status" value="1"/>
</dbReference>
<evidence type="ECO:0000256" key="4">
    <source>
        <dbReference type="ARBA" id="ARBA00022840"/>
    </source>
</evidence>
<dbReference type="InterPro" id="IPR011704">
    <property type="entry name" value="ATPase_dyneun-rel_AAA"/>
</dbReference>
<dbReference type="InterPro" id="IPR019489">
    <property type="entry name" value="Clp_ATPase_C"/>
</dbReference>
<dbReference type="InterPro" id="IPR003593">
    <property type="entry name" value="AAA+_ATPase"/>
</dbReference>
<evidence type="ECO:0000313" key="10">
    <source>
        <dbReference type="EMBL" id="KGE73519.1"/>
    </source>
</evidence>
<dbReference type="Pfam" id="PF07728">
    <property type="entry name" value="AAA_5"/>
    <property type="match status" value="1"/>
</dbReference>
<dbReference type="Pfam" id="PF07724">
    <property type="entry name" value="AAA_2"/>
    <property type="match status" value="1"/>
</dbReference>
<evidence type="ECO:0000313" key="11">
    <source>
        <dbReference type="Proteomes" id="UP000029692"/>
    </source>
</evidence>
<keyword evidence="3 6" id="KW-0547">Nucleotide-binding</keyword>
<evidence type="ECO:0000256" key="7">
    <source>
        <dbReference type="SAM" id="MobiDB-lite"/>
    </source>
</evidence>
<evidence type="ECO:0000256" key="1">
    <source>
        <dbReference type="ARBA" id="ARBA00009771"/>
    </source>
</evidence>
<dbReference type="NCBIfam" id="NF003544">
    <property type="entry name" value="PRK05201.1"/>
    <property type="match status" value="1"/>
</dbReference>
<dbReference type="PANTHER" id="PTHR48102">
    <property type="entry name" value="ATP-DEPENDENT CLP PROTEASE ATP-BINDING SUBUNIT CLPX-LIKE, MITOCHONDRIAL-RELATED"/>
    <property type="match status" value="1"/>
</dbReference>
<dbReference type="Gene3D" id="1.10.8.60">
    <property type="match status" value="1"/>
</dbReference>
<feature type="binding site" evidence="6">
    <location>
        <position position="22"/>
    </location>
    <ligand>
        <name>ATP</name>
        <dbReference type="ChEBI" id="CHEBI:30616"/>
    </ligand>
</feature>
<keyword evidence="2 6" id="KW-0963">Cytoplasm</keyword>
<dbReference type="InterPro" id="IPR003959">
    <property type="entry name" value="ATPase_AAA_core"/>
</dbReference>
<dbReference type="SMART" id="SM00382">
    <property type="entry name" value="AAA"/>
    <property type="match status" value="1"/>
</dbReference>
<dbReference type="InterPro" id="IPR004491">
    <property type="entry name" value="HslU"/>
</dbReference>
<dbReference type="InterPro" id="IPR027417">
    <property type="entry name" value="P-loop_NTPase"/>
</dbReference>
<feature type="compositionally biased region" description="Low complexity" evidence="7">
    <location>
        <begin position="159"/>
        <end position="170"/>
    </location>
</feature>
<evidence type="ECO:0000256" key="2">
    <source>
        <dbReference type="ARBA" id="ARBA00022490"/>
    </source>
</evidence>
<sequence>MVLQLEDLTPRQIVEELNRYIIGQEKAKKAVAIALRNRIRRQNLPEDLRDEVAPKNIIMIGPTGVGKTEIARRLSKLTGAPFIKVEATKYTEVGYVGRDVESMIRDLMMVGINMVKQEMKEQLRDKAETLAEEAILDILLPGSGSSTKTQGSALGKLFSTGTGSSPRTGTGSAGQVADQRTDGEASSQEPDNASDPKQETREKFRQRLRAGKLDEKEIEIDVTKSSGGPNIEIFSGANLEEIDLNLGNLSNLFGGRKKKKRVLVKQARELLIQEEMEKLVDQDQVAEIARTRVESMGIVFVDEIDKIAAKEGRSGTDVSREGVQRDILPIVEGAKINTKYGVVDTSHILFIAAGAFHISKPSDLIPELQGRFPIRVELEALTTEDFYSILTQPQNALTKQYMALLETEGVTLVFTEDALREISKIAAQVNSKTENIGARRLHTILELLLEDISFRAPEMSGERVTITDGDVRERLSGIVQDQDLSRYIL</sequence>
<evidence type="ECO:0000259" key="8">
    <source>
        <dbReference type="SMART" id="SM00382"/>
    </source>
</evidence>
<dbReference type="OrthoDB" id="9804062at2"/>
<feature type="binding site" evidence="6">
    <location>
        <position position="439"/>
    </location>
    <ligand>
        <name>ATP</name>
        <dbReference type="ChEBI" id="CHEBI:30616"/>
    </ligand>
</feature>
<dbReference type="Proteomes" id="UP000029692">
    <property type="component" value="Unassembled WGS sequence"/>
</dbReference>